<keyword evidence="2" id="KW-0812">Transmembrane</keyword>
<feature type="transmembrane region" description="Helical" evidence="2">
    <location>
        <begin position="122"/>
        <end position="142"/>
    </location>
</feature>
<keyword evidence="2" id="KW-1133">Transmembrane helix</keyword>
<gene>
    <name evidence="3" type="ORF">SAMN05216212_0759</name>
</gene>
<evidence type="ECO:0008006" key="5">
    <source>
        <dbReference type="Google" id="ProtNLM"/>
    </source>
</evidence>
<evidence type="ECO:0000313" key="4">
    <source>
        <dbReference type="Proteomes" id="UP000199305"/>
    </source>
</evidence>
<dbReference type="OrthoDB" id="5741874at2"/>
<reference evidence="4" key="1">
    <citation type="submission" date="2016-10" db="EMBL/GenBank/DDBJ databases">
        <authorList>
            <person name="Varghese N."/>
            <person name="Submissions S."/>
        </authorList>
    </citation>
    <scope>NUCLEOTIDE SEQUENCE [LARGE SCALE GENOMIC DNA]</scope>
    <source>
        <strain evidence="4">CGMCC 1.10658</strain>
    </source>
</reference>
<keyword evidence="2" id="KW-0472">Membrane</keyword>
<dbReference type="RefSeq" id="WP_091508418.1">
    <property type="nucleotide sequence ID" value="NZ_FNFH01000001.1"/>
</dbReference>
<name>A0A1G8VWB8_9GAMM</name>
<protein>
    <recommendedName>
        <fullName evidence="5">Holin-X, holin superfamily III</fullName>
    </recommendedName>
</protein>
<accession>A0A1G8VWB8</accession>
<dbReference type="EMBL" id="FNFH01000001">
    <property type="protein sequence ID" value="SDJ70236.1"/>
    <property type="molecule type" value="Genomic_DNA"/>
</dbReference>
<dbReference type="Proteomes" id="UP000199305">
    <property type="component" value="Unassembled WGS sequence"/>
</dbReference>
<keyword evidence="4" id="KW-1185">Reference proteome</keyword>
<dbReference type="AlphaFoldDB" id="A0A1G8VWB8"/>
<feature type="region of interest" description="Disordered" evidence="1">
    <location>
        <begin position="1"/>
        <end position="42"/>
    </location>
</feature>
<proteinExistence type="predicted"/>
<sequence>MANTHRYRSTPADPGPVAPDGERAATYDAPGPSIPSDSAGPEKNPDFELKSVLARAEATLGLVSGWLGNLQTLIHLELQRTITASKRIIALNLLLLPLAVTFVVSLCAGAGLGGYYFFQSVYAGFGIFLLSQLLVLTGILLYQKRLRSMLGFEETRHQVREALDDVAETFK</sequence>
<feature type="transmembrane region" description="Helical" evidence="2">
    <location>
        <begin position="89"/>
        <end position="116"/>
    </location>
</feature>
<evidence type="ECO:0000256" key="1">
    <source>
        <dbReference type="SAM" id="MobiDB-lite"/>
    </source>
</evidence>
<evidence type="ECO:0000313" key="3">
    <source>
        <dbReference type="EMBL" id="SDJ70236.1"/>
    </source>
</evidence>
<dbReference type="STRING" id="658219.SAMN05216212_0759"/>
<evidence type="ECO:0000256" key="2">
    <source>
        <dbReference type="SAM" id="Phobius"/>
    </source>
</evidence>
<organism evidence="3 4">
    <name type="scientific">Microbulbifer yueqingensis</name>
    <dbReference type="NCBI Taxonomy" id="658219"/>
    <lineage>
        <taxon>Bacteria</taxon>
        <taxon>Pseudomonadati</taxon>
        <taxon>Pseudomonadota</taxon>
        <taxon>Gammaproteobacteria</taxon>
        <taxon>Cellvibrionales</taxon>
        <taxon>Microbulbiferaceae</taxon>
        <taxon>Microbulbifer</taxon>
    </lineage>
</organism>